<gene>
    <name evidence="2" type="ORF">BOTBODRAFT_27530</name>
</gene>
<organism evidence="2 3">
    <name type="scientific">Botryobasidium botryosum (strain FD-172 SS1)</name>
    <dbReference type="NCBI Taxonomy" id="930990"/>
    <lineage>
        <taxon>Eukaryota</taxon>
        <taxon>Fungi</taxon>
        <taxon>Dikarya</taxon>
        <taxon>Basidiomycota</taxon>
        <taxon>Agaricomycotina</taxon>
        <taxon>Agaricomycetes</taxon>
        <taxon>Cantharellales</taxon>
        <taxon>Botryobasidiaceae</taxon>
        <taxon>Botryobasidium</taxon>
    </lineage>
</organism>
<protein>
    <submittedName>
        <fullName evidence="2">Uncharacterized protein</fullName>
    </submittedName>
</protein>
<proteinExistence type="predicted"/>
<feature type="coiled-coil region" evidence="1">
    <location>
        <begin position="136"/>
        <end position="163"/>
    </location>
</feature>
<dbReference type="EMBL" id="KL198018">
    <property type="protein sequence ID" value="KDQ20118.1"/>
    <property type="molecule type" value="Genomic_DNA"/>
</dbReference>
<dbReference type="InParanoid" id="A0A067MWI8"/>
<dbReference type="AlphaFoldDB" id="A0A067MWI8"/>
<evidence type="ECO:0000313" key="2">
    <source>
        <dbReference type="EMBL" id="KDQ20118.1"/>
    </source>
</evidence>
<keyword evidence="1" id="KW-0175">Coiled coil</keyword>
<keyword evidence="3" id="KW-1185">Reference proteome</keyword>
<dbReference type="Proteomes" id="UP000027195">
    <property type="component" value="Unassembled WGS sequence"/>
</dbReference>
<dbReference type="OrthoDB" id="2754287at2759"/>
<name>A0A067MWI8_BOTB1</name>
<evidence type="ECO:0000256" key="1">
    <source>
        <dbReference type="SAM" id="Coils"/>
    </source>
</evidence>
<evidence type="ECO:0000313" key="3">
    <source>
        <dbReference type="Proteomes" id="UP000027195"/>
    </source>
</evidence>
<sequence length="538" mass="59157">MSSSKSTPQQLVRMIEELSGPTISPPDIEWALDVPAGRQLLDWVTRQVHIPEQPRSGAGAEHGTDHSILWKIALEKGELEIWQRALELSLVTPLVVLTPENAIELPLHPPGYCPPASLRALTSDILSEKELIDGRVDVLERQNKLLQSQSRKLRQDLKSIKQSTQAIRNAILGKETEISELSIRIDSTITAVVQSTRQLISSLNMNDPRSSQDDTPRHPYQYPALLASIVESLNGLSSAFGRYVTATLAEGLEGETNVTDLHLEAARLEAAITSSEKEQSEGTYAKELEEMCKRLENGESWESLVVEADEPSVKDMIEAAWRLDLAKQLKSLDGGLDQAQYLLRHTLIPPTALVHAALARSEDSVQDVWAHAQALVEELDDIAFGDAEAGASPVSDTTSSANGYIEARIRELLMEFHALRFPDTPPPVYIDRVDVLAALKDVHAEYDASIEAESAWCSDVPHAISSLESTHVPLLSALRLHAPLPSKPVLSLPADAQELERVAKAEGNRLMDVIENLQKEVGIDSRGQKKMDSFIKGN</sequence>
<reference evidence="3" key="1">
    <citation type="journal article" date="2014" name="Proc. Natl. Acad. Sci. U.S.A.">
        <title>Extensive sampling of basidiomycete genomes demonstrates inadequacy of the white-rot/brown-rot paradigm for wood decay fungi.</title>
        <authorList>
            <person name="Riley R."/>
            <person name="Salamov A.A."/>
            <person name="Brown D.W."/>
            <person name="Nagy L.G."/>
            <person name="Floudas D."/>
            <person name="Held B.W."/>
            <person name="Levasseur A."/>
            <person name="Lombard V."/>
            <person name="Morin E."/>
            <person name="Otillar R."/>
            <person name="Lindquist E.A."/>
            <person name="Sun H."/>
            <person name="LaButti K.M."/>
            <person name="Schmutz J."/>
            <person name="Jabbour D."/>
            <person name="Luo H."/>
            <person name="Baker S.E."/>
            <person name="Pisabarro A.G."/>
            <person name="Walton J.D."/>
            <person name="Blanchette R.A."/>
            <person name="Henrissat B."/>
            <person name="Martin F."/>
            <person name="Cullen D."/>
            <person name="Hibbett D.S."/>
            <person name="Grigoriev I.V."/>
        </authorList>
    </citation>
    <scope>NUCLEOTIDE SEQUENCE [LARGE SCALE GENOMIC DNA]</scope>
    <source>
        <strain evidence="3">FD-172 SS1</strain>
    </source>
</reference>
<dbReference type="HOGENOM" id="CLU_035916_0_0_1"/>
<accession>A0A067MWI8</accession>